<reference evidence="3 4" key="1">
    <citation type="submission" date="2014-04" db="EMBL/GenBank/DDBJ databases">
        <authorList>
            <consortium name="DOE Joint Genome Institute"/>
            <person name="Kuo A."/>
            <person name="Girlanda M."/>
            <person name="Perotto S."/>
            <person name="Kohler A."/>
            <person name="Nagy L.G."/>
            <person name="Floudas D."/>
            <person name="Copeland A."/>
            <person name="Barry K.W."/>
            <person name="Cichocki N."/>
            <person name="Veneault-Fourrey C."/>
            <person name="LaButti K."/>
            <person name="Lindquist E.A."/>
            <person name="Lipzen A."/>
            <person name="Lundell T."/>
            <person name="Morin E."/>
            <person name="Murat C."/>
            <person name="Sun H."/>
            <person name="Tunlid A."/>
            <person name="Henrissat B."/>
            <person name="Grigoriev I.V."/>
            <person name="Hibbett D.S."/>
            <person name="Martin F."/>
            <person name="Nordberg H.P."/>
            <person name="Cantor M.N."/>
            <person name="Hua S.X."/>
        </authorList>
    </citation>
    <scope>NUCLEOTIDE SEQUENCE [LARGE SCALE GENOMIC DNA]</scope>
    <source>
        <strain evidence="3 4">MUT 4182</strain>
    </source>
</reference>
<protein>
    <recommendedName>
        <fullName evidence="2">Rhodanese domain-containing protein</fullName>
    </recommendedName>
</protein>
<evidence type="ECO:0000313" key="4">
    <source>
        <dbReference type="Proteomes" id="UP000054248"/>
    </source>
</evidence>
<dbReference type="Proteomes" id="UP000054248">
    <property type="component" value="Unassembled WGS sequence"/>
</dbReference>
<sequence>MSFKPLYRYITGKELAELIKSGKEPLKDYVVVDVRDHDFLGGNIVNCLRSPSEKFEEDLDGLITKTKDVPKVIFHCALSQQRGPKAALTYSKRRRAEKEAATDPDAAQPEQAQDEQEILVLRGGFTEFQSAFKDDPELVEKWRKEVWGSGYF</sequence>
<dbReference type="AlphaFoldDB" id="A0A0C3QPH8"/>
<dbReference type="EMBL" id="KN822985">
    <property type="protein sequence ID" value="KIO29249.1"/>
    <property type="molecule type" value="Genomic_DNA"/>
</dbReference>
<name>A0A0C3QPH8_9AGAM</name>
<dbReference type="GO" id="GO:0005737">
    <property type="term" value="C:cytoplasm"/>
    <property type="evidence" value="ECO:0007669"/>
    <property type="project" value="TreeGrafter"/>
</dbReference>
<evidence type="ECO:0000256" key="1">
    <source>
        <dbReference type="SAM" id="MobiDB-lite"/>
    </source>
</evidence>
<accession>A0A0C3QPH8</accession>
<dbReference type="PANTHER" id="PTHR10828:SF38">
    <property type="entry name" value="ARSENICAL-RESISTANCE PROTEIN 2-RELATED"/>
    <property type="match status" value="1"/>
</dbReference>
<organism evidence="3 4">
    <name type="scientific">Tulasnella calospora MUT 4182</name>
    <dbReference type="NCBI Taxonomy" id="1051891"/>
    <lineage>
        <taxon>Eukaryota</taxon>
        <taxon>Fungi</taxon>
        <taxon>Dikarya</taxon>
        <taxon>Basidiomycota</taxon>
        <taxon>Agaricomycotina</taxon>
        <taxon>Agaricomycetes</taxon>
        <taxon>Cantharellales</taxon>
        <taxon>Tulasnellaceae</taxon>
        <taxon>Tulasnella</taxon>
    </lineage>
</organism>
<keyword evidence="4" id="KW-1185">Reference proteome</keyword>
<dbReference type="GO" id="GO:0005634">
    <property type="term" value="C:nucleus"/>
    <property type="evidence" value="ECO:0007669"/>
    <property type="project" value="TreeGrafter"/>
</dbReference>
<dbReference type="InterPro" id="IPR036873">
    <property type="entry name" value="Rhodanese-like_dom_sf"/>
</dbReference>
<evidence type="ECO:0000259" key="2">
    <source>
        <dbReference type="PROSITE" id="PS50206"/>
    </source>
</evidence>
<dbReference type="STRING" id="1051891.A0A0C3QPH8"/>
<gene>
    <name evidence="3" type="ORF">M407DRAFT_242701</name>
</gene>
<evidence type="ECO:0000313" key="3">
    <source>
        <dbReference type="EMBL" id="KIO29249.1"/>
    </source>
</evidence>
<dbReference type="Gene3D" id="3.40.250.10">
    <property type="entry name" value="Rhodanese-like domain"/>
    <property type="match status" value="1"/>
</dbReference>
<dbReference type="PROSITE" id="PS50206">
    <property type="entry name" value="RHODANESE_3"/>
    <property type="match status" value="1"/>
</dbReference>
<dbReference type="InterPro" id="IPR001763">
    <property type="entry name" value="Rhodanese-like_dom"/>
</dbReference>
<dbReference type="SMART" id="SM00450">
    <property type="entry name" value="RHOD"/>
    <property type="match status" value="1"/>
</dbReference>
<dbReference type="GO" id="GO:0004725">
    <property type="term" value="F:protein tyrosine phosphatase activity"/>
    <property type="evidence" value="ECO:0007669"/>
    <property type="project" value="TreeGrafter"/>
</dbReference>
<feature type="region of interest" description="Disordered" evidence="1">
    <location>
        <begin position="82"/>
        <end position="114"/>
    </location>
</feature>
<dbReference type="SUPFAM" id="SSF52821">
    <property type="entry name" value="Rhodanese/Cell cycle control phosphatase"/>
    <property type="match status" value="1"/>
</dbReference>
<proteinExistence type="predicted"/>
<feature type="domain" description="Rhodanese" evidence="2">
    <location>
        <begin position="25"/>
        <end position="133"/>
    </location>
</feature>
<reference evidence="4" key="2">
    <citation type="submission" date="2015-01" db="EMBL/GenBank/DDBJ databases">
        <title>Evolutionary Origins and Diversification of the Mycorrhizal Mutualists.</title>
        <authorList>
            <consortium name="DOE Joint Genome Institute"/>
            <consortium name="Mycorrhizal Genomics Consortium"/>
            <person name="Kohler A."/>
            <person name="Kuo A."/>
            <person name="Nagy L.G."/>
            <person name="Floudas D."/>
            <person name="Copeland A."/>
            <person name="Barry K.W."/>
            <person name="Cichocki N."/>
            <person name="Veneault-Fourrey C."/>
            <person name="LaButti K."/>
            <person name="Lindquist E.A."/>
            <person name="Lipzen A."/>
            <person name="Lundell T."/>
            <person name="Morin E."/>
            <person name="Murat C."/>
            <person name="Riley R."/>
            <person name="Ohm R."/>
            <person name="Sun H."/>
            <person name="Tunlid A."/>
            <person name="Henrissat B."/>
            <person name="Grigoriev I.V."/>
            <person name="Hibbett D.S."/>
            <person name="Martin F."/>
        </authorList>
    </citation>
    <scope>NUCLEOTIDE SEQUENCE [LARGE SCALE GENOMIC DNA]</scope>
    <source>
        <strain evidence="4">MUT 4182</strain>
    </source>
</reference>
<dbReference type="OrthoDB" id="102559at2759"/>
<dbReference type="PANTHER" id="PTHR10828">
    <property type="entry name" value="M-PHASE INDUCER PHOSPHATASE DUAL SPECIFICITY PHOSPHATASE CDC25"/>
    <property type="match status" value="1"/>
</dbReference>
<dbReference type="HOGENOM" id="CLU_107716_1_1_1"/>